<feature type="non-terminal residue" evidence="1">
    <location>
        <position position="117"/>
    </location>
</feature>
<dbReference type="InterPro" id="IPR001015">
    <property type="entry name" value="Ferrochelatase"/>
</dbReference>
<dbReference type="GO" id="GO:0006783">
    <property type="term" value="P:heme biosynthetic process"/>
    <property type="evidence" value="ECO:0007669"/>
    <property type="project" value="InterPro"/>
</dbReference>
<evidence type="ECO:0008006" key="2">
    <source>
        <dbReference type="Google" id="ProtNLM"/>
    </source>
</evidence>
<accession>A0A382ZSF9</accession>
<dbReference type="PANTHER" id="PTHR11108">
    <property type="entry name" value="FERROCHELATASE"/>
    <property type="match status" value="1"/>
</dbReference>
<sequence>MNYKGNPEYRHDSPSCTGILITNLGTPDEPTASSVRKYLAEFLSDPRVIELPRYLWWLILHGVILRVRPSRSAKAYKKIWTENGSPLLSISKKQVSGLEKILTKKIRGPIKIKLSMR</sequence>
<gene>
    <name evidence="1" type="ORF">METZ01_LOCUS451043</name>
</gene>
<dbReference type="SUPFAM" id="SSF53800">
    <property type="entry name" value="Chelatase"/>
    <property type="match status" value="1"/>
</dbReference>
<dbReference type="InterPro" id="IPR033659">
    <property type="entry name" value="Ferrochelatase_N"/>
</dbReference>
<protein>
    <recommendedName>
        <fullName evidence="2">Ferrochelatase</fullName>
    </recommendedName>
</protein>
<dbReference type="Gene3D" id="3.40.50.1400">
    <property type="match status" value="1"/>
</dbReference>
<name>A0A382ZSF9_9ZZZZ</name>
<dbReference type="EMBL" id="UINC01186121">
    <property type="protein sequence ID" value="SVD98189.1"/>
    <property type="molecule type" value="Genomic_DNA"/>
</dbReference>
<reference evidence="1" key="1">
    <citation type="submission" date="2018-05" db="EMBL/GenBank/DDBJ databases">
        <authorList>
            <person name="Lanie J.A."/>
            <person name="Ng W.-L."/>
            <person name="Kazmierczak K.M."/>
            <person name="Andrzejewski T.M."/>
            <person name="Davidsen T.M."/>
            <person name="Wayne K.J."/>
            <person name="Tettelin H."/>
            <person name="Glass J.I."/>
            <person name="Rusch D."/>
            <person name="Podicherti R."/>
            <person name="Tsui H.-C.T."/>
            <person name="Winkler M.E."/>
        </authorList>
    </citation>
    <scope>NUCLEOTIDE SEQUENCE</scope>
</reference>
<dbReference type="CDD" id="cd03411">
    <property type="entry name" value="Ferrochelatase_N"/>
    <property type="match status" value="1"/>
</dbReference>
<dbReference type="AlphaFoldDB" id="A0A382ZSF9"/>
<organism evidence="1">
    <name type="scientific">marine metagenome</name>
    <dbReference type="NCBI Taxonomy" id="408172"/>
    <lineage>
        <taxon>unclassified sequences</taxon>
        <taxon>metagenomes</taxon>
        <taxon>ecological metagenomes</taxon>
    </lineage>
</organism>
<proteinExistence type="predicted"/>
<dbReference type="Pfam" id="PF00762">
    <property type="entry name" value="Ferrochelatase"/>
    <property type="match status" value="1"/>
</dbReference>
<dbReference type="PANTHER" id="PTHR11108:SF1">
    <property type="entry name" value="FERROCHELATASE, MITOCHONDRIAL"/>
    <property type="match status" value="1"/>
</dbReference>
<dbReference type="GO" id="GO:0004325">
    <property type="term" value="F:ferrochelatase activity"/>
    <property type="evidence" value="ECO:0007669"/>
    <property type="project" value="InterPro"/>
</dbReference>
<evidence type="ECO:0000313" key="1">
    <source>
        <dbReference type="EMBL" id="SVD98189.1"/>
    </source>
</evidence>